<dbReference type="Gene3D" id="3.40.50.150">
    <property type="entry name" value="Vaccinia Virus protein VP39"/>
    <property type="match status" value="1"/>
</dbReference>
<dbReference type="CDD" id="cd02440">
    <property type="entry name" value="AdoMet_MTases"/>
    <property type="match status" value="1"/>
</dbReference>
<proteinExistence type="predicted"/>
<keyword evidence="3" id="KW-0949">S-adenosyl-L-methionine</keyword>
<dbReference type="GO" id="GO:0008757">
    <property type="term" value="F:S-adenosylmethionine-dependent methyltransferase activity"/>
    <property type="evidence" value="ECO:0007669"/>
    <property type="project" value="InterPro"/>
</dbReference>
<name>A0A372EIY5_9BURK</name>
<accession>A0A372EIY5</accession>
<keyword evidence="1 5" id="KW-0489">Methyltransferase</keyword>
<dbReference type="AlphaFoldDB" id="A0A372EIY5"/>
<evidence type="ECO:0000256" key="3">
    <source>
        <dbReference type="ARBA" id="ARBA00022691"/>
    </source>
</evidence>
<evidence type="ECO:0000313" key="5">
    <source>
        <dbReference type="EMBL" id="RFP78614.1"/>
    </source>
</evidence>
<reference evidence="5 6" key="1">
    <citation type="submission" date="2018-08" db="EMBL/GenBank/DDBJ databases">
        <title>Hydrogenophaga sp. LA-38 isolated from sludge.</title>
        <authorList>
            <person name="Im W.-T."/>
        </authorList>
    </citation>
    <scope>NUCLEOTIDE SEQUENCE [LARGE SCALE GENOMIC DNA]</scope>
    <source>
        <strain evidence="5 6">LA-38</strain>
    </source>
</reference>
<organism evidence="5 6">
    <name type="scientific">Hydrogenophaga borbori</name>
    <dbReference type="NCBI Taxonomy" id="2294117"/>
    <lineage>
        <taxon>Bacteria</taxon>
        <taxon>Pseudomonadati</taxon>
        <taxon>Pseudomonadota</taxon>
        <taxon>Betaproteobacteria</taxon>
        <taxon>Burkholderiales</taxon>
        <taxon>Comamonadaceae</taxon>
        <taxon>Hydrogenophaga</taxon>
    </lineage>
</organism>
<feature type="domain" description="Methyltransferase type 11" evidence="4">
    <location>
        <begin position="56"/>
        <end position="156"/>
    </location>
</feature>
<keyword evidence="2 5" id="KW-0808">Transferase</keyword>
<dbReference type="RefSeq" id="WP_116958913.1">
    <property type="nucleotide sequence ID" value="NZ_QVLS01000006.1"/>
</dbReference>
<evidence type="ECO:0000259" key="4">
    <source>
        <dbReference type="Pfam" id="PF08241"/>
    </source>
</evidence>
<evidence type="ECO:0000256" key="1">
    <source>
        <dbReference type="ARBA" id="ARBA00022603"/>
    </source>
</evidence>
<evidence type="ECO:0000313" key="6">
    <source>
        <dbReference type="Proteomes" id="UP000261931"/>
    </source>
</evidence>
<dbReference type="GO" id="GO:0032259">
    <property type="term" value="P:methylation"/>
    <property type="evidence" value="ECO:0007669"/>
    <property type="project" value="UniProtKB-KW"/>
</dbReference>
<keyword evidence="6" id="KW-1185">Reference proteome</keyword>
<dbReference type="PANTHER" id="PTHR43464:SF19">
    <property type="entry name" value="UBIQUINONE BIOSYNTHESIS O-METHYLTRANSFERASE, MITOCHONDRIAL"/>
    <property type="match status" value="1"/>
</dbReference>
<dbReference type="InterPro" id="IPR029063">
    <property type="entry name" value="SAM-dependent_MTases_sf"/>
</dbReference>
<dbReference type="InterPro" id="IPR013216">
    <property type="entry name" value="Methyltransf_11"/>
</dbReference>
<dbReference type="Proteomes" id="UP000261931">
    <property type="component" value="Unassembled WGS sequence"/>
</dbReference>
<dbReference type="EMBL" id="QVLS01000006">
    <property type="protein sequence ID" value="RFP78614.1"/>
    <property type="molecule type" value="Genomic_DNA"/>
</dbReference>
<dbReference type="Pfam" id="PF08241">
    <property type="entry name" value="Methyltransf_11"/>
    <property type="match status" value="1"/>
</dbReference>
<evidence type="ECO:0000256" key="2">
    <source>
        <dbReference type="ARBA" id="ARBA00022679"/>
    </source>
</evidence>
<protein>
    <submittedName>
        <fullName evidence="5">Class I SAM-dependent methyltransferase</fullName>
    </submittedName>
</protein>
<gene>
    <name evidence="5" type="ORF">DY262_10955</name>
</gene>
<comment type="caution">
    <text evidence="5">The sequence shown here is derived from an EMBL/GenBank/DDBJ whole genome shotgun (WGS) entry which is preliminary data.</text>
</comment>
<dbReference type="SUPFAM" id="SSF53335">
    <property type="entry name" value="S-adenosyl-L-methionine-dependent methyltransferases"/>
    <property type="match status" value="1"/>
</dbReference>
<dbReference type="PANTHER" id="PTHR43464">
    <property type="entry name" value="METHYLTRANSFERASE"/>
    <property type="match status" value="1"/>
</dbReference>
<sequence length="278" mass="31876">MPDTQHAAEVDAGNRFRFGENWARFLRTLNEARIAVAEQSLKSMLGRDTLAGLRFIDVGSGSGLFSLAARRLGAQVHSFDFDPQSVQCAMELRSRYFPDDAQWTIQEGSVLDADFIDGLGQHDIVYSWGVLHHTGEMWKALELVTRLVRNGGQLFIAIYNDQGHISRRWTSIKKLYCSGPLGRLLVKAVCIPYFVLPPLLLDLVKLRDPTRIYREYYRERGMSRVHDWYDWLGGYPFEVAKPEEIFDFYTARGFRMERMTTCGGGLGCNQFVFRRSLD</sequence>